<keyword evidence="2" id="KW-1185">Reference proteome</keyword>
<name>E9G977_DAPPU</name>
<dbReference type="KEGG" id="dpx:DAPPUDRAFT_100071"/>
<accession>E9G977</accession>
<dbReference type="eggNOG" id="ENOG502S2U8">
    <property type="taxonomic scope" value="Eukaryota"/>
</dbReference>
<evidence type="ECO:0000313" key="2">
    <source>
        <dbReference type="Proteomes" id="UP000000305"/>
    </source>
</evidence>
<dbReference type="InParanoid" id="E9G977"/>
<evidence type="ECO:0008006" key="3">
    <source>
        <dbReference type="Google" id="ProtNLM"/>
    </source>
</evidence>
<dbReference type="PANTHER" id="PTHR13318">
    <property type="entry name" value="PARTNER OF PAIRED, ISOFORM B-RELATED"/>
    <property type="match status" value="1"/>
</dbReference>
<dbReference type="HOGENOM" id="CLU_033667_1_0_1"/>
<gene>
    <name evidence="1" type="ORF">DAPPUDRAFT_100071</name>
</gene>
<protein>
    <recommendedName>
        <fullName evidence="3">F-box domain-containing protein</fullName>
    </recommendedName>
</protein>
<dbReference type="Gene3D" id="3.80.10.10">
    <property type="entry name" value="Ribonuclease Inhibitor"/>
    <property type="match status" value="2"/>
</dbReference>
<proteinExistence type="predicted"/>
<dbReference type="AlphaFoldDB" id="E9G977"/>
<dbReference type="PhylomeDB" id="E9G977"/>
<dbReference type="SMART" id="SM00367">
    <property type="entry name" value="LRR_CC"/>
    <property type="match status" value="3"/>
</dbReference>
<dbReference type="Pfam" id="PF13516">
    <property type="entry name" value="LRR_6"/>
    <property type="match status" value="1"/>
</dbReference>
<reference evidence="1 2" key="1">
    <citation type="journal article" date="2011" name="Science">
        <title>The ecoresponsive genome of Daphnia pulex.</title>
        <authorList>
            <person name="Colbourne J.K."/>
            <person name="Pfrender M.E."/>
            <person name="Gilbert D."/>
            <person name="Thomas W.K."/>
            <person name="Tucker A."/>
            <person name="Oakley T.H."/>
            <person name="Tokishita S."/>
            <person name="Aerts A."/>
            <person name="Arnold G.J."/>
            <person name="Basu M.K."/>
            <person name="Bauer D.J."/>
            <person name="Caceres C.E."/>
            <person name="Carmel L."/>
            <person name="Casola C."/>
            <person name="Choi J.H."/>
            <person name="Detter J.C."/>
            <person name="Dong Q."/>
            <person name="Dusheyko S."/>
            <person name="Eads B.D."/>
            <person name="Frohlich T."/>
            <person name="Geiler-Samerotte K.A."/>
            <person name="Gerlach D."/>
            <person name="Hatcher P."/>
            <person name="Jogdeo S."/>
            <person name="Krijgsveld J."/>
            <person name="Kriventseva E.V."/>
            <person name="Kultz D."/>
            <person name="Laforsch C."/>
            <person name="Lindquist E."/>
            <person name="Lopez J."/>
            <person name="Manak J.R."/>
            <person name="Muller J."/>
            <person name="Pangilinan J."/>
            <person name="Patwardhan R.P."/>
            <person name="Pitluck S."/>
            <person name="Pritham E.J."/>
            <person name="Rechtsteiner A."/>
            <person name="Rho M."/>
            <person name="Rogozin I.B."/>
            <person name="Sakarya O."/>
            <person name="Salamov A."/>
            <person name="Schaack S."/>
            <person name="Shapiro H."/>
            <person name="Shiga Y."/>
            <person name="Skalitzky C."/>
            <person name="Smith Z."/>
            <person name="Souvorov A."/>
            <person name="Sung W."/>
            <person name="Tang Z."/>
            <person name="Tsuchiya D."/>
            <person name="Tu H."/>
            <person name="Vos H."/>
            <person name="Wang M."/>
            <person name="Wolf Y.I."/>
            <person name="Yamagata H."/>
            <person name="Yamada T."/>
            <person name="Ye Y."/>
            <person name="Shaw J.R."/>
            <person name="Andrews J."/>
            <person name="Crease T.J."/>
            <person name="Tang H."/>
            <person name="Lucas S.M."/>
            <person name="Robertson H.M."/>
            <person name="Bork P."/>
            <person name="Koonin E.V."/>
            <person name="Zdobnov E.M."/>
            <person name="Grigoriev I.V."/>
            <person name="Lynch M."/>
            <person name="Boore J.L."/>
        </authorList>
    </citation>
    <scope>NUCLEOTIDE SEQUENCE [LARGE SCALE GENOMIC DNA]</scope>
</reference>
<dbReference type="InterPro" id="IPR032675">
    <property type="entry name" value="LRR_dom_sf"/>
</dbReference>
<dbReference type="PANTHER" id="PTHR13318:SF95">
    <property type="entry name" value="F-BOX PROTEIN YLR352W"/>
    <property type="match status" value="1"/>
</dbReference>
<dbReference type="OrthoDB" id="549243at2759"/>
<sequence>MPSVNSVSSLLQLSVAHIVTRIENFDTPANSTANISVMGELGNIFHQLPSSLLEQVIIAYAANGIDRPEAFVLEYLISKHLRFARFHVYSEGYLTVFPRFEHLISLILRFSEAGNNCLRELGIHCKNLRILDVYRCRSITDRGVQLLCSNFLKPNALCNTLQHLIMFSTSVTKRGARFAIDNLTALKNLYHENTFEVVVEIVQTSRSLMQDSFSYVHFLLHDFTYLQGSLGQVVQLIPSLTCVAICVTNGLTDTELLSLLSLKNLRTFRLVPNSEVEEQNKEFEITFKGGVVPLLRKFGHFLESLDISFFTVIDIWTVFKCCPNLIRFWFKSHCDSVTVLPESEIALYRNNEEKRLILKNLDGLFCGYNTSPEILHFLLSFPALKEIHINSCDALTDEFLQSAISCHKFKNIKNFNLSFCNYVTKRGIDALMTYHNCVEEIRIQSCDNLTHENVYEWHLQAKKENWKFNILYKDSEFDKYYCSNKKDYCLKYV</sequence>
<organism evidence="1 2">
    <name type="scientific">Daphnia pulex</name>
    <name type="common">Water flea</name>
    <dbReference type="NCBI Taxonomy" id="6669"/>
    <lineage>
        <taxon>Eukaryota</taxon>
        <taxon>Metazoa</taxon>
        <taxon>Ecdysozoa</taxon>
        <taxon>Arthropoda</taxon>
        <taxon>Crustacea</taxon>
        <taxon>Branchiopoda</taxon>
        <taxon>Diplostraca</taxon>
        <taxon>Cladocera</taxon>
        <taxon>Anomopoda</taxon>
        <taxon>Daphniidae</taxon>
        <taxon>Daphnia</taxon>
    </lineage>
</organism>
<dbReference type="Proteomes" id="UP000000305">
    <property type="component" value="Unassembled WGS sequence"/>
</dbReference>
<dbReference type="InterPro" id="IPR001611">
    <property type="entry name" value="Leu-rich_rpt"/>
</dbReference>
<dbReference type="InterPro" id="IPR006553">
    <property type="entry name" value="Leu-rich_rpt_Cys-con_subtyp"/>
</dbReference>
<evidence type="ECO:0000313" key="1">
    <source>
        <dbReference type="EMBL" id="EFX84136.1"/>
    </source>
</evidence>
<dbReference type="GO" id="GO:0005737">
    <property type="term" value="C:cytoplasm"/>
    <property type="evidence" value="ECO:0000318"/>
    <property type="project" value="GO_Central"/>
</dbReference>
<dbReference type="EMBL" id="GL732535">
    <property type="protein sequence ID" value="EFX84136.1"/>
    <property type="molecule type" value="Genomic_DNA"/>
</dbReference>
<dbReference type="SUPFAM" id="SSF52047">
    <property type="entry name" value="RNI-like"/>
    <property type="match status" value="2"/>
</dbReference>